<evidence type="ECO:0000313" key="2">
    <source>
        <dbReference type="EMBL" id="KAK4438648.1"/>
    </source>
</evidence>
<comment type="caution">
    <text evidence="2">The sequence shown here is derived from an EMBL/GenBank/DDBJ whole genome shotgun (WGS) entry which is preliminary data.</text>
</comment>
<dbReference type="AlphaFoldDB" id="A0AAE2CXZ5"/>
<reference evidence="2" key="2">
    <citation type="journal article" date="2024" name="Plant">
        <title>Genomic evolution and insights into agronomic trait innovations of Sesamum species.</title>
        <authorList>
            <person name="Miao H."/>
            <person name="Wang L."/>
            <person name="Qu L."/>
            <person name="Liu H."/>
            <person name="Sun Y."/>
            <person name="Le M."/>
            <person name="Wang Q."/>
            <person name="Wei S."/>
            <person name="Zheng Y."/>
            <person name="Lin W."/>
            <person name="Duan Y."/>
            <person name="Cao H."/>
            <person name="Xiong S."/>
            <person name="Wang X."/>
            <person name="Wei L."/>
            <person name="Li C."/>
            <person name="Ma Q."/>
            <person name="Ju M."/>
            <person name="Zhao R."/>
            <person name="Li G."/>
            <person name="Mu C."/>
            <person name="Tian Q."/>
            <person name="Mei H."/>
            <person name="Zhang T."/>
            <person name="Gao T."/>
            <person name="Zhang H."/>
        </authorList>
    </citation>
    <scope>NUCLEOTIDE SEQUENCE</scope>
    <source>
        <strain evidence="2">3651</strain>
    </source>
</reference>
<evidence type="ECO:0000313" key="3">
    <source>
        <dbReference type="Proteomes" id="UP001293254"/>
    </source>
</evidence>
<protein>
    <submittedName>
        <fullName evidence="2">Uncharacterized protein</fullName>
    </submittedName>
</protein>
<dbReference type="EMBL" id="JACGWO010000001">
    <property type="protein sequence ID" value="KAK4438648.1"/>
    <property type="molecule type" value="Genomic_DNA"/>
</dbReference>
<feature type="compositionally biased region" description="Basic residues" evidence="1">
    <location>
        <begin position="128"/>
        <end position="137"/>
    </location>
</feature>
<keyword evidence="3" id="KW-1185">Reference proteome</keyword>
<feature type="compositionally biased region" description="Basic and acidic residues" evidence="1">
    <location>
        <begin position="91"/>
        <end position="105"/>
    </location>
</feature>
<evidence type="ECO:0000256" key="1">
    <source>
        <dbReference type="SAM" id="MobiDB-lite"/>
    </source>
</evidence>
<feature type="compositionally biased region" description="Low complexity" evidence="1">
    <location>
        <begin position="114"/>
        <end position="123"/>
    </location>
</feature>
<feature type="region of interest" description="Disordered" evidence="1">
    <location>
        <begin position="1"/>
        <end position="148"/>
    </location>
</feature>
<feature type="compositionally biased region" description="Polar residues" evidence="1">
    <location>
        <begin position="23"/>
        <end position="35"/>
    </location>
</feature>
<name>A0AAE2CXZ5_9LAMI</name>
<dbReference type="Proteomes" id="UP001293254">
    <property type="component" value="Unassembled WGS sequence"/>
</dbReference>
<accession>A0AAE2CXZ5</accession>
<organism evidence="2 3">
    <name type="scientific">Sesamum alatum</name>
    <dbReference type="NCBI Taxonomy" id="300844"/>
    <lineage>
        <taxon>Eukaryota</taxon>
        <taxon>Viridiplantae</taxon>
        <taxon>Streptophyta</taxon>
        <taxon>Embryophyta</taxon>
        <taxon>Tracheophyta</taxon>
        <taxon>Spermatophyta</taxon>
        <taxon>Magnoliopsida</taxon>
        <taxon>eudicotyledons</taxon>
        <taxon>Gunneridae</taxon>
        <taxon>Pentapetalae</taxon>
        <taxon>asterids</taxon>
        <taxon>lamiids</taxon>
        <taxon>Lamiales</taxon>
        <taxon>Pedaliaceae</taxon>
        <taxon>Sesamum</taxon>
    </lineage>
</organism>
<gene>
    <name evidence="2" type="ORF">Salat_0199300</name>
</gene>
<reference evidence="2" key="1">
    <citation type="submission" date="2020-06" db="EMBL/GenBank/DDBJ databases">
        <authorList>
            <person name="Li T."/>
            <person name="Hu X."/>
            <person name="Zhang T."/>
            <person name="Song X."/>
            <person name="Zhang H."/>
            <person name="Dai N."/>
            <person name="Sheng W."/>
            <person name="Hou X."/>
            <person name="Wei L."/>
        </authorList>
    </citation>
    <scope>NUCLEOTIDE SEQUENCE</scope>
    <source>
        <strain evidence="2">3651</strain>
        <tissue evidence="2">Leaf</tissue>
    </source>
</reference>
<feature type="compositionally biased region" description="Polar residues" evidence="1">
    <location>
        <begin position="72"/>
        <end position="90"/>
    </location>
</feature>
<proteinExistence type="predicted"/>
<sequence>MQAQIGNRRHAKRGILPPLVIPQTDSSQPNTSNIPSLRGCSSEPLGTLLDPPNPPPNPPCSDFVVEVAGAASKSTTRTQPYKSHSPSKENSIGKEVAEGPSEPKKRERKHRNKGSCSSSSNKGSEARSKKRKAKKPTKKAEEAENLRLIPNGSEAFGHNFSLKCTYWQREKLSSDAKFIELHKKFEESETSRVVVDERVKQLEV</sequence>